<feature type="compositionally biased region" description="Polar residues" evidence="1">
    <location>
        <begin position="95"/>
        <end position="109"/>
    </location>
</feature>
<feature type="compositionally biased region" description="Basic residues" evidence="1">
    <location>
        <begin position="189"/>
        <end position="198"/>
    </location>
</feature>
<keyword evidence="4" id="KW-1185">Reference proteome</keyword>
<dbReference type="EMBL" id="DS547138">
    <property type="protein sequence ID" value="EDR01493.1"/>
    <property type="molecule type" value="Genomic_DNA"/>
</dbReference>
<dbReference type="GeneID" id="6083497"/>
<proteinExistence type="predicted"/>
<accession>B0DVD1</accession>
<dbReference type="PROSITE" id="PS00463">
    <property type="entry name" value="ZN2_CY6_FUNGAL_1"/>
    <property type="match status" value="1"/>
</dbReference>
<dbReference type="SUPFAM" id="SSF57701">
    <property type="entry name" value="Zn2/Cys6 DNA-binding domain"/>
    <property type="match status" value="1"/>
</dbReference>
<dbReference type="PROSITE" id="PS50048">
    <property type="entry name" value="ZN2_CY6_FUNGAL_2"/>
    <property type="match status" value="1"/>
</dbReference>
<dbReference type="OrthoDB" id="39175at2759"/>
<dbReference type="CDD" id="cd00067">
    <property type="entry name" value="GAL4"/>
    <property type="match status" value="1"/>
</dbReference>
<dbReference type="GO" id="GO:0000981">
    <property type="term" value="F:DNA-binding transcription factor activity, RNA polymerase II-specific"/>
    <property type="evidence" value="ECO:0007669"/>
    <property type="project" value="InterPro"/>
</dbReference>
<feature type="domain" description="Zn(2)-C6 fungal-type" evidence="2">
    <location>
        <begin position="146"/>
        <end position="182"/>
    </location>
</feature>
<dbReference type="GO" id="GO:0008270">
    <property type="term" value="F:zinc ion binding"/>
    <property type="evidence" value="ECO:0007669"/>
    <property type="project" value="InterPro"/>
</dbReference>
<feature type="region of interest" description="Disordered" evidence="1">
    <location>
        <begin position="87"/>
        <end position="141"/>
    </location>
</feature>
<feature type="region of interest" description="Disordered" evidence="1">
    <location>
        <begin position="181"/>
        <end position="205"/>
    </location>
</feature>
<organism evidence="4">
    <name type="scientific">Laccaria bicolor (strain S238N-H82 / ATCC MYA-4686)</name>
    <name type="common">Bicoloured deceiver</name>
    <name type="synonym">Laccaria laccata var. bicolor</name>
    <dbReference type="NCBI Taxonomy" id="486041"/>
    <lineage>
        <taxon>Eukaryota</taxon>
        <taxon>Fungi</taxon>
        <taxon>Dikarya</taxon>
        <taxon>Basidiomycota</taxon>
        <taxon>Agaricomycotina</taxon>
        <taxon>Agaricomycetes</taxon>
        <taxon>Agaricomycetidae</taxon>
        <taxon>Agaricales</taxon>
        <taxon>Agaricineae</taxon>
        <taxon>Hydnangiaceae</taxon>
        <taxon>Laccaria</taxon>
    </lineage>
</organism>
<dbReference type="HOGENOM" id="CLU_1357503_0_0_1"/>
<evidence type="ECO:0000313" key="3">
    <source>
        <dbReference type="EMBL" id="EDR01493.1"/>
    </source>
</evidence>
<name>B0DVD1_LACBS</name>
<gene>
    <name evidence="3" type="ORF">LACBIDRAFT_310910</name>
</gene>
<dbReference type="InParanoid" id="B0DVD1"/>
<dbReference type="Pfam" id="PF00172">
    <property type="entry name" value="Zn_clus"/>
    <property type="match status" value="1"/>
</dbReference>
<reference evidence="3 4" key="1">
    <citation type="journal article" date="2008" name="Nature">
        <title>The genome of Laccaria bicolor provides insights into mycorrhizal symbiosis.</title>
        <authorList>
            <person name="Martin F."/>
            <person name="Aerts A."/>
            <person name="Ahren D."/>
            <person name="Brun A."/>
            <person name="Danchin E.G.J."/>
            <person name="Duchaussoy F."/>
            <person name="Gibon J."/>
            <person name="Kohler A."/>
            <person name="Lindquist E."/>
            <person name="Pereda V."/>
            <person name="Salamov A."/>
            <person name="Shapiro H.J."/>
            <person name="Wuyts J."/>
            <person name="Blaudez D."/>
            <person name="Buee M."/>
            <person name="Brokstein P."/>
            <person name="Canbaeck B."/>
            <person name="Cohen D."/>
            <person name="Courty P.E."/>
            <person name="Coutinho P.M."/>
            <person name="Delaruelle C."/>
            <person name="Detter J.C."/>
            <person name="Deveau A."/>
            <person name="DiFazio S."/>
            <person name="Duplessis S."/>
            <person name="Fraissinet-Tachet L."/>
            <person name="Lucic E."/>
            <person name="Frey-Klett P."/>
            <person name="Fourrey C."/>
            <person name="Feussner I."/>
            <person name="Gay G."/>
            <person name="Grimwood J."/>
            <person name="Hoegger P.J."/>
            <person name="Jain P."/>
            <person name="Kilaru S."/>
            <person name="Labbe J."/>
            <person name="Lin Y.C."/>
            <person name="Legue V."/>
            <person name="Le Tacon F."/>
            <person name="Marmeisse R."/>
            <person name="Melayah D."/>
            <person name="Montanini B."/>
            <person name="Muratet M."/>
            <person name="Nehls U."/>
            <person name="Niculita-Hirzel H."/>
            <person name="Oudot-Le Secq M.P."/>
            <person name="Peter M."/>
            <person name="Quesneville H."/>
            <person name="Rajashekar B."/>
            <person name="Reich M."/>
            <person name="Rouhier N."/>
            <person name="Schmutz J."/>
            <person name="Yin T."/>
            <person name="Chalot M."/>
            <person name="Henrissat B."/>
            <person name="Kuees U."/>
            <person name="Lucas S."/>
            <person name="Van de Peer Y."/>
            <person name="Podila G.K."/>
            <person name="Polle A."/>
            <person name="Pukkila P.J."/>
            <person name="Richardson P.M."/>
            <person name="Rouze P."/>
            <person name="Sanders I.R."/>
            <person name="Stajich J.E."/>
            <person name="Tunlid A."/>
            <person name="Tuskan G."/>
            <person name="Grigoriev I.V."/>
        </authorList>
    </citation>
    <scope>NUCLEOTIDE SEQUENCE [LARGE SCALE GENOMIC DNA]</scope>
    <source>
        <strain evidence="4">S238N-H82 / ATCC MYA-4686</strain>
    </source>
</reference>
<evidence type="ECO:0000259" key="2">
    <source>
        <dbReference type="PROSITE" id="PS50048"/>
    </source>
</evidence>
<evidence type="ECO:0000256" key="1">
    <source>
        <dbReference type="SAM" id="MobiDB-lite"/>
    </source>
</evidence>
<dbReference type="InterPro" id="IPR001138">
    <property type="entry name" value="Zn2Cys6_DnaBD"/>
</dbReference>
<sequence>MESLPDIRTTFQDFDSLGDLTMQSQHFLHQKYEDINFSSPDIFNRLFPVYLPISRTCSPQHETVPPHQRSSYSELSANVAFLNGLEKDRIPTPSRPTEPQQSSSRSASPGTPKISLPRLKHKQAFPTGVKRAPKGKSEPQKKQQMACFFCRDRKISCGGPVSEDGDDKTCKQCKTRGKTCQYAAESRRGQHRRIKRPKLTGDLED</sequence>
<dbReference type="RefSeq" id="XP_001887845.1">
    <property type="nucleotide sequence ID" value="XM_001887810.1"/>
</dbReference>
<dbReference type="AlphaFoldDB" id="B0DVD1"/>
<dbReference type="Gene3D" id="4.10.240.10">
    <property type="entry name" value="Zn(2)-C6 fungal-type DNA-binding domain"/>
    <property type="match status" value="1"/>
</dbReference>
<dbReference type="InterPro" id="IPR036864">
    <property type="entry name" value="Zn2-C6_fun-type_DNA-bd_sf"/>
</dbReference>
<dbReference type="Proteomes" id="UP000001194">
    <property type="component" value="Unassembled WGS sequence"/>
</dbReference>
<evidence type="ECO:0000313" key="4">
    <source>
        <dbReference type="Proteomes" id="UP000001194"/>
    </source>
</evidence>
<dbReference type="KEGG" id="lbc:LACBIDRAFT_310910"/>
<protein>
    <submittedName>
        <fullName evidence="3">Predicted protein</fullName>
    </submittedName>
</protein>